<protein>
    <recommendedName>
        <fullName evidence="4">RxLR effector candidate protein</fullName>
    </recommendedName>
</protein>
<proteinExistence type="predicted"/>
<feature type="signal peptide" evidence="1">
    <location>
        <begin position="1"/>
        <end position="24"/>
    </location>
</feature>
<accession>A0AAV0UUV6</accession>
<keyword evidence="1" id="KW-0732">Signal</keyword>
<gene>
    <name evidence="2" type="ORF">HBR001_LOCUS8221</name>
</gene>
<reference evidence="2" key="1">
    <citation type="submission" date="2022-12" db="EMBL/GenBank/DDBJ databases">
        <authorList>
            <person name="Webb A."/>
        </authorList>
    </citation>
    <scope>NUCLEOTIDE SEQUENCE</scope>
    <source>
        <strain evidence="2">Hp1</strain>
    </source>
</reference>
<comment type="caution">
    <text evidence="2">The sequence shown here is derived from an EMBL/GenBank/DDBJ whole genome shotgun (WGS) entry which is preliminary data.</text>
</comment>
<sequence>MRIHATEIVAVVAITTGILSVSDAFSFPTTAVDVGDTVFARIRDIDDKVDCLSLIEHVGGFIKSIFSKAHPSIPVLDRTRKLYEKNKWIGMNGPDKVRRAEAEELTKESMMKFRDQGASPSLKHVADFVEKSPGSGFVAAYAERLKLSKREPTATFGRTILEHLPHVWLKKGLSADGVFHELQFEFGRLDFIKLTLLEEFIKLSNAERSGDDTLMKTLLKFYGDYDLHNLLASYVTKSGTKKTANQRLRELRADWAERSITIDDVEMG</sequence>
<evidence type="ECO:0000313" key="2">
    <source>
        <dbReference type="EMBL" id="CAI5740666.1"/>
    </source>
</evidence>
<evidence type="ECO:0000313" key="3">
    <source>
        <dbReference type="Proteomes" id="UP001162031"/>
    </source>
</evidence>
<dbReference type="AlphaFoldDB" id="A0AAV0UUV6"/>
<dbReference type="Proteomes" id="UP001162031">
    <property type="component" value="Unassembled WGS sequence"/>
</dbReference>
<keyword evidence="3" id="KW-1185">Reference proteome</keyword>
<name>A0AAV0UUV6_HYABA</name>
<evidence type="ECO:0008006" key="4">
    <source>
        <dbReference type="Google" id="ProtNLM"/>
    </source>
</evidence>
<organism evidence="2 3">
    <name type="scientific">Hyaloperonospora brassicae</name>
    <name type="common">Brassica downy mildew</name>
    <name type="synonym">Peronospora brassicae</name>
    <dbReference type="NCBI Taxonomy" id="162125"/>
    <lineage>
        <taxon>Eukaryota</taxon>
        <taxon>Sar</taxon>
        <taxon>Stramenopiles</taxon>
        <taxon>Oomycota</taxon>
        <taxon>Peronosporomycetes</taxon>
        <taxon>Peronosporales</taxon>
        <taxon>Peronosporaceae</taxon>
        <taxon>Hyaloperonospora</taxon>
    </lineage>
</organism>
<evidence type="ECO:0000256" key="1">
    <source>
        <dbReference type="SAM" id="SignalP"/>
    </source>
</evidence>
<dbReference type="EMBL" id="CANTFL010001446">
    <property type="protein sequence ID" value="CAI5740666.1"/>
    <property type="molecule type" value="Genomic_DNA"/>
</dbReference>
<feature type="chain" id="PRO_5043471613" description="RxLR effector candidate protein" evidence="1">
    <location>
        <begin position="25"/>
        <end position="268"/>
    </location>
</feature>